<dbReference type="Gene3D" id="3.30.70.1380">
    <property type="entry name" value="Transcriptional regulatory protein pf0864 domain like"/>
    <property type="match status" value="1"/>
</dbReference>
<dbReference type="AlphaFoldDB" id="A0A0V7ZTX7"/>
<reference evidence="3 5" key="1">
    <citation type="journal article" date="2015" name="Genome Announc.">
        <title>Draft Genome of the Euendolithic (true boring) Cyanobacterium Mastigocoleus testarum strain BC008.</title>
        <authorList>
            <person name="Guida B.S."/>
            <person name="Garcia-Pichel F."/>
        </authorList>
    </citation>
    <scope>NUCLEOTIDE SEQUENCE [LARGE SCALE GENOMIC DNA]</scope>
    <source>
        <strain evidence="3 5">BC008</strain>
    </source>
</reference>
<keyword evidence="5" id="KW-1185">Reference proteome</keyword>
<evidence type="ECO:0000313" key="3">
    <source>
        <dbReference type="EMBL" id="KST68116.1"/>
    </source>
</evidence>
<evidence type="ECO:0000256" key="2">
    <source>
        <dbReference type="HAMAP-Rule" id="MF_01074"/>
    </source>
</evidence>
<organism evidence="3 5">
    <name type="scientific">Mastigocoleus testarum BC008</name>
    <dbReference type="NCBI Taxonomy" id="371196"/>
    <lineage>
        <taxon>Bacteria</taxon>
        <taxon>Bacillati</taxon>
        <taxon>Cyanobacteriota</taxon>
        <taxon>Cyanophyceae</taxon>
        <taxon>Nostocales</taxon>
        <taxon>Hapalosiphonaceae</taxon>
        <taxon>Mastigocoleus</taxon>
    </lineage>
</organism>
<comment type="similarity">
    <text evidence="2">Belongs to the LarC family.</text>
</comment>
<evidence type="ECO:0000256" key="1">
    <source>
        <dbReference type="ARBA" id="ARBA00022596"/>
    </source>
</evidence>
<evidence type="ECO:0000313" key="4">
    <source>
        <dbReference type="EMBL" id="KST68779.1"/>
    </source>
</evidence>
<gene>
    <name evidence="3" type="ORF">BC008_32330</name>
    <name evidence="4" type="ORF">BC008_34015</name>
</gene>
<dbReference type="EMBL" id="LMTZ01000045">
    <property type="protein sequence ID" value="KST68779.1"/>
    <property type="molecule type" value="Genomic_DNA"/>
</dbReference>
<dbReference type="HAMAP" id="MF_01074">
    <property type="entry name" value="LarC"/>
    <property type="match status" value="1"/>
</dbReference>
<sequence>MSKIIYLQCPTGISGDMFLGALVSLGIPLEYLINKLNLLGIGGEYRLRAELVRRGTQEATKVDVDLVCDRAREHQHHHGRHLPEIEKIIVGAQLPQRVEKWSLAIFRNLAIAEGSVHGIDPQKVHFHEVGAVDAIVDIVGTCLGLDWLGIDNNEREFPLLFCSEQPTGGGTVHAAHGEMTVPVPAVLKLWEMRGCPVYSNNINKELVTPTGAAIVTTLASDFGAPPSMSIEKVGWGAGSMDLAVPNILRLWVGDRTTKPTNTHNFAQTNISPSLEKIYVLQTQIDDLSPQAIGYIFEALFNVGALDVFTQALGMKKSRPGILLSVVCPPAKIADCEAVLFRETSTLGVRRLLQERAILQRQIQYVETEYGEVRVKVAWKGNGEEKLIINVQPEFEDCAEIARNQNVPWREVQRLALQNWYQKQASEMQQ</sequence>
<dbReference type="InterPro" id="IPR002822">
    <property type="entry name" value="Ni_insertion"/>
</dbReference>
<dbReference type="EMBL" id="LMTZ01000077">
    <property type="protein sequence ID" value="KST68116.1"/>
    <property type="molecule type" value="Genomic_DNA"/>
</dbReference>
<dbReference type="Proteomes" id="UP000053372">
    <property type="component" value="Unassembled WGS sequence"/>
</dbReference>
<dbReference type="GO" id="GO:0016151">
    <property type="term" value="F:nickel cation binding"/>
    <property type="evidence" value="ECO:0007669"/>
    <property type="project" value="UniProtKB-UniRule"/>
</dbReference>
<dbReference type="GO" id="GO:0016829">
    <property type="term" value="F:lyase activity"/>
    <property type="evidence" value="ECO:0007669"/>
    <property type="project" value="UniProtKB-UniRule"/>
</dbReference>
<protein>
    <recommendedName>
        <fullName evidence="2">Putative nickel insertion protein</fullName>
    </recommendedName>
</protein>
<name>A0A0V7ZTX7_9CYAN</name>
<dbReference type="OrthoDB" id="9765625at2"/>
<keyword evidence="2" id="KW-0456">Lyase</keyword>
<dbReference type="Pfam" id="PF01969">
    <property type="entry name" value="Ni_insertion"/>
    <property type="match status" value="1"/>
</dbReference>
<dbReference type="Gene3D" id="3.10.20.300">
    <property type="entry name" value="mk0293 like domain"/>
    <property type="match status" value="1"/>
</dbReference>
<dbReference type="PANTHER" id="PTHR36566:SF1">
    <property type="entry name" value="PYRIDINIUM-3,5-BISTHIOCARBOXYLIC ACID MONONUCLEOTIDE NICKEL INSERTION PROTEIN"/>
    <property type="match status" value="1"/>
</dbReference>
<keyword evidence="1 2" id="KW-0533">Nickel</keyword>
<dbReference type="NCBIfam" id="TIGR00299">
    <property type="entry name" value="nickel pincer cofactor biosynthesis protein LarC"/>
    <property type="match status" value="1"/>
</dbReference>
<evidence type="ECO:0000313" key="5">
    <source>
        <dbReference type="Proteomes" id="UP000053372"/>
    </source>
</evidence>
<dbReference type="PANTHER" id="PTHR36566">
    <property type="entry name" value="NICKEL INSERTION PROTEIN-RELATED"/>
    <property type="match status" value="1"/>
</dbReference>
<accession>A0A0V7ZTX7</accession>
<proteinExistence type="inferred from homology"/>
<dbReference type="RefSeq" id="WP_027842004.1">
    <property type="nucleotide sequence ID" value="NZ_LMTZ01000045.1"/>
</dbReference>
<comment type="caution">
    <text evidence="3">The sequence shown here is derived from an EMBL/GenBank/DDBJ whole genome shotgun (WGS) entry which is preliminary data.</text>
</comment>